<dbReference type="PANTHER" id="PTHR43156">
    <property type="entry name" value="STAGE II SPORULATION PROTEIN E-RELATED"/>
    <property type="match status" value="1"/>
</dbReference>
<sequence length="398" mass="43119">MAQAGYRALDALMFDAEAGAPEDVPLLAAKAASRMGLAEATIYLADVQQDRLVPLPGAQPEPPALPIDGTLAGWCYRTSSVQTTEAEPTGLRVWIPMLDGVERVGVLGLRGDRLDAPRLRFCRSLATLLTMIVLTKGSHSDNYTRLQRSAPMRLSAELLWAFLPPRTLNARDVLCTAALEPAYEMGGDSFDHALVGSRMHATVLDAMGHDLRAGLTSAVALAGGRNARRSGLGLGELAESVDEILAAEFPTRYCTGVFVQLDLPTGELEWVNCGHPVPLLIRGLRLVPGAFDRAPELPLGFGALTGQRRAVHRLSLRPGDRVLLYTDGVTDARSSSGERFGLKNFTEFIIRATAAGEPAYETLRRLIHALLAHHDDRLTDDATIVLFEWRPERGAQTS</sequence>
<gene>
    <name evidence="3" type="ORF">D7294_19310</name>
</gene>
<keyword evidence="4" id="KW-1185">Reference proteome</keyword>
<dbReference type="AlphaFoldDB" id="A0A3A9YVR7"/>
<comment type="caution">
    <text evidence="3">The sequence shown here is derived from an EMBL/GenBank/DDBJ whole genome shotgun (WGS) entry which is preliminary data.</text>
</comment>
<evidence type="ECO:0000313" key="4">
    <source>
        <dbReference type="Proteomes" id="UP000272474"/>
    </source>
</evidence>
<organism evidence="3 4">
    <name type="scientific">Streptomyces hoynatensis</name>
    <dbReference type="NCBI Taxonomy" id="1141874"/>
    <lineage>
        <taxon>Bacteria</taxon>
        <taxon>Bacillati</taxon>
        <taxon>Actinomycetota</taxon>
        <taxon>Actinomycetes</taxon>
        <taxon>Kitasatosporales</taxon>
        <taxon>Streptomycetaceae</taxon>
        <taxon>Streptomyces</taxon>
    </lineage>
</organism>
<dbReference type="Pfam" id="PF07228">
    <property type="entry name" value="SpoIIE"/>
    <property type="match status" value="1"/>
</dbReference>
<dbReference type="InterPro" id="IPR036457">
    <property type="entry name" value="PPM-type-like_dom_sf"/>
</dbReference>
<name>A0A3A9YVR7_9ACTN</name>
<dbReference type="InterPro" id="IPR052016">
    <property type="entry name" value="Bact_Sigma-Reg"/>
</dbReference>
<dbReference type="SMART" id="SM00331">
    <property type="entry name" value="PP2C_SIG"/>
    <property type="match status" value="1"/>
</dbReference>
<proteinExistence type="predicted"/>
<reference evidence="3 4" key="1">
    <citation type="journal article" date="2014" name="Int. J. Syst. Evol. Microbiol.">
        <title>Streptomyces hoynatensis sp. nov., isolated from deep marine sediment.</title>
        <authorList>
            <person name="Veyisoglu A."/>
            <person name="Sahin N."/>
        </authorList>
    </citation>
    <scope>NUCLEOTIDE SEQUENCE [LARGE SCALE GENOMIC DNA]</scope>
    <source>
        <strain evidence="3 4">KCTC 29097</strain>
    </source>
</reference>
<accession>A0A3A9YVR7</accession>
<dbReference type="GO" id="GO:0016791">
    <property type="term" value="F:phosphatase activity"/>
    <property type="evidence" value="ECO:0007669"/>
    <property type="project" value="TreeGrafter"/>
</dbReference>
<dbReference type="PANTHER" id="PTHR43156:SF2">
    <property type="entry name" value="STAGE II SPORULATION PROTEIN E"/>
    <property type="match status" value="1"/>
</dbReference>
<dbReference type="Proteomes" id="UP000272474">
    <property type="component" value="Unassembled WGS sequence"/>
</dbReference>
<protein>
    <submittedName>
        <fullName evidence="3">Serine/threonine protein phosphatase</fullName>
    </submittedName>
</protein>
<keyword evidence="1" id="KW-0378">Hydrolase</keyword>
<dbReference type="EMBL" id="RBAL01000011">
    <property type="protein sequence ID" value="RKN40152.1"/>
    <property type="molecule type" value="Genomic_DNA"/>
</dbReference>
<evidence type="ECO:0000313" key="3">
    <source>
        <dbReference type="EMBL" id="RKN40152.1"/>
    </source>
</evidence>
<evidence type="ECO:0000256" key="1">
    <source>
        <dbReference type="ARBA" id="ARBA00022801"/>
    </source>
</evidence>
<dbReference type="Gene3D" id="3.60.40.10">
    <property type="entry name" value="PPM-type phosphatase domain"/>
    <property type="match status" value="1"/>
</dbReference>
<evidence type="ECO:0000259" key="2">
    <source>
        <dbReference type="SMART" id="SM00331"/>
    </source>
</evidence>
<dbReference type="SUPFAM" id="SSF81606">
    <property type="entry name" value="PP2C-like"/>
    <property type="match status" value="1"/>
</dbReference>
<feature type="domain" description="PPM-type phosphatase" evidence="2">
    <location>
        <begin position="170"/>
        <end position="389"/>
    </location>
</feature>
<dbReference type="OrthoDB" id="4935951at2"/>
<dbReference type="InterPro" id="IPR001932">
    <property type="entry name" value="PPM-type_phosphatase-like_dom"/>
</dbReference>